<sequence length="383" mass="43061">MAGVVNKFGLKRYIPSEIRKRIRIDAGYGCVICGGLFVDYEHIEPEFSKAVEHDPDKMTLLCSLCHDKVTKKIFSKKKVWAAKLNPKTKQKGFSRDVLDPENTSRTVFIGSSEFSMQQVLLVIHNKPVLWFSESKDSDSPYELNFIFHDKNSNVAGFVNKNIFTGVLVENDISAQGYTIQVKKSRKIFVEIEAKGGEPLRINKLNFQYGKAKVSLKGDGTLILGNAQYERQKMSDCNSAAILFHGAPNTHFKKNGRIINKLFVAVKLALRKNNSIINYRGMRVGWVFDNTVVTKDYLIAGFIGERGEGIVASIIGDSPNDVIGRLVETDINDGEKGWVVVVKDEESEIGEPIWISPKDKSTMNSRFFSGYDVSYRILANFSEH</sequence>
<gene>
    <name evidence="1" type="ORF">ETF11_27200</name>
</gene>
<name>A0A483N7T5_KLEPN</name>
<dbReference type="CDD" id="cd00085">
    <property type="entry name" value="HNHc"/>
    <property type="match status" value="1"/>
</dbReference>
<proteinExistence type="predicted"/>
<dbReference type="EMBL" id="SDCU01000077">
    <property type="protein sequence ID" value="TCX96097.1"/>
    <property type="molecule type" value="Genomic_DNA"/>
</dbReference>
<evidence type="ECO:0000313" key="1">
    <source>
        <dbReference type="EMBL" id="TCX96097.1"/>
    </source>
</evidence>
<dbReference type="AlphaFoldDB" id="A0A483N7T5"/>
<reference evidence="1" key="1">
    <citation type="submission" date="2019-01" db="EMBL/GenBank/DDBJ databases">
        <authorList>
            <person name="Lista F."/>
            <person name="Anselmo A."/>
        </authorList>
    </citation>
    <scope>NUCLEOTIDE SEQUENCE</scope>
    <source>
        <strain evidence="1">2S</strain>
    </source>
</reference>
<dbReference type="InterPro" id="IPR003615">
    <property type="entry name" value="HNH_nuc"/>
</dbReference>
<accession>A0A483N7T5</accession>
<evidence type="ECO:0008006" key="2">
    <source>
        <dbReference type="Google" id="ProtNLM"/>
    </source>
</evidence>
<protein>
    <recommendedName>
        <fullName evidence="2">HNH endonuclease</fullName>
    </recommendedName>
</protein>
<organism evidence="1">
    <name type="scientific">Klebsiella pneumoniae</name>
    <dbReference type="NCBI Taxonomy" id="573"/>
    <lineage>
        <taxon>Bacteria</taxon>
        <taxon>Pseudomonadati</taxon>
        <taxon>Pseudomonadota</taxon>
        <taxon>Gammaproteobacteria</taxon>
        <taxon>Enterobacterales</taxon>
        <taxon>Enterobacteriaceae</taxon>
        <taxon>Klebsiella/Raoultella group</taxon>
        <taxon>Klebsiella</taxon>
        <taxon>Klebsiella pneumoniae complex</taxon>
    </lineage>
</organism>
<comment type="caution">
    <text evidence="1">The sequence shown here is derived from an EMBL/GenBank/DDBJ whole genome shotgun (WGS) entry which is preliminary data.</text>
</comment>
<dbReference type="RefSeq" id="WP_117047456.1">
    <property type="nucleotide sequence ID" value="NZ_JBMOXP010000001.1"/>
</dbReference>